<keyword evidence="3" id="KW-1185">Reference proteome</keyword>
<evidence type="ECO:0000313" key="2">
    <source>
        <dbReference type="EnsemblPlants" id="OPUNC06G22090.1"/>
    </source>
</evidence>
<name>A0A0E0LEJ8_ORYPU</name>
<accession>A0A0E0LEJ8</accession>
<dbReference type="EnsemblPlants" id="OPUNC06G22090.1">
    <property type="protein sequence ID" value="OPUNC06G22090.1"/>
    <property type="gene ID" value="OPUNC06G22090"/>
</dbReference>
<feature type="region of interest" description="Disordered" evidence="1">
    <location>
        <begin position="1"/>
        <end position="41"/>
    </location>
</feature>
<dbReference type="HOGENOM" id="CLU_1725261_0_0_1"/>
<dbReference type="Proteomes" id="UP000026962">
    <property type="component" value="Chromosome 6"/>
</dbReference>
<feature type="region of interest" description="Disordered" evidence="1">
    <location>
        <begin position="131"/>
        <end position="152"/>
    </location>
</feature>
<organism evidence="2">
    <name type="scientific">Oryza punctata</name>
    <name type="common">Red rice</name>
    <dbReference type="NCBI Taxonomy" id="4537"/>
    <lineage>
        <taxon>Eukaryota</taxon>
        <taxon>Viridiplantae</taxon>
        <taxon>Streptophyta</taxon>
        <taxon>Embryophyta</taxon>
        <taxon>Tracheophyta</taxon>
        <taxon>Spermatophyta</taxon>
        <taxon>Magnoliopsida</taxon>
        <taxon>Liliopsida</taxon>
        <taxon>Poales</taxon>
        <taxon>Poaceae</taxon>
        <taxon>BOP clade</taxon>
        <taxon>Oryzoideae</taxon>
        <taxon>Oryzeae</taxon>
        <taxon>Oryzinae</taxon>
        <taxon>Oryza</taxon>
    </lineage>
</organism>
<evidence type="ECO:0000256" key="1">
    <source>
        <dbReference type="SAM" id="MobiDB-lite"/>
    </source>
</evidence>
<protein>
    <submittedName>
        <fullName evidence="2">Uncharacterized protein</fullName>
    </submittedName>
</protein>
<reference evidence="2" key="1">
    <citation type="submission" date="2015-04" db="UniProtKB">
        <authorList>
            <consortium name="EnsemblPlants"/>
        </authorList>
    </citation>
    <scope>IDENTIFICATION</scope>
</reference>
<reference evidence="2" key="2">
    <citation type="submission" date="2018-05" db="EMBL/GenBank/DDBJ databases">
        <title>OpunRS2 (Oryza punctata Reference Sequence Version 2).</title>
        <authorList>
            <person name="Zhang J."/>
            <person name="Kudrna D."/>
            <person name="Lee S."/>
            <person name="Talag J."/>
            <person name="Welchert J."/>
            <person name="Wing R.A."/>
        </authorList>
    </citation>
    <scope>NUCLEOTIDE SEQUENCE [LARGE SCALE GENOMIC DNA]</scope>
</reference>
<feature type="compositionally biased region" description="Basic residues" evidence="1">
    <location>
        <begin position="1"/>
        <end position="11"/>
    </location>
</feature>
<sequence length="152" mass="16849">MRAKLRGREKRRGGADPEPSSVAPSITIDNAPQRRSPRNPCQSTSFPVISLLLGCPLLSWKLDPLGAIMPRKHETKYQEDTSLVQPTVLCHRRALEPYLAASNSEESLRPLGICFRGLAPPPPCLQKEALCGEEERRGEEKEGRRRRGGRGG</sequence>
<evidence type="ECO:0000313" key="3">
    <source>
        <dbReference type="Proteomes" id="UP000026962"/>
    </source>
</evidence>
<dbReference type="Gramene" id="OPUNC06G22090.1">
    <property type="protein sequence ID" value="OPUNC06G22090.1"/>
    <property type="gene ID" value="OPUNC06G22090"/>
</dbReference>
<dbReference type="AlphaFoldDB" id="A0A0E0LEJ8"/>
<proteinExistence type="predicted"/>
<feature type="compositionally biased region" description="Basic and acidic residues" evidence="1">
    <location>
        <begin position="133"/>
        <end position="143"/>
    </location>
</feature>